<keyword evidence="2" id="KW-1133">Transmembrane helix</keyword>
<dbReference type="EnsemblMetazoa" id="CLYHEMT018184.1">
    <property type="protein sequence ID" value="CLYHEMP018184.1"/>
    <property type="gene ID" value="CLYHEMG018184"/>
</dbReference>
<feature type="region of interest" description="Disordered" evidence="1">
    <location>
        <begin position="578"/>
        <end position="706"/>
    </location>
</feature>
<accession>A0A7M6DNJ2</accession>
<dbReference type="RefSeq" id="XP_066929278.1">
    <property type="nucleotide sequence ID" value="XM_067073177.1"/>
</dbReference>
<dbReference type="AlphaFoldDB" id="A0A7M6DNJ2"/>
<keyword evidence="3" id="KW-0732">Signal</keyword>
<dbReference type="GeneID" id="136816848"/>
<evidence type="ECO:0008006" key="6">
    <source>
        <dbReference type="Google" id="ProtNLM"/>
    </source>
</evidence>
<evidence type="ECO:0000256" key="3">
    <source>
        <dbReference type="SAM" id="SignalP"/>
    </source>
</evidence>
<organism evidence="4 5">
    <name type="scientific">Clytia hemisphaerica</name>
    <dbReference type="NCBI Taxonomy" id="252671"/>
    <lineage>
        <taxon>Eukaryota</taxon>
        <taxon>Metazoa</taxon>
        <taxon>Cnidaria</taxon>
        <taxon>Hydrozoa</taxon>
        <taxon>Hydroidolina</taxon>
        <taxon>Leptothecata</taxon>
        <taxon>Obeliida</taxon>
        <taxon>Clytiidae</taxon>
        <taxon>Clytia</taxon>
    </lineage>
</organism>
<feature type="compositionally biased region" description="Polar residues" evidence="1">
    <location>
        <begin position="578"/>
        <end position="593"/>
    </location>
</feature>
<sequence>MKPALFILLMVVIHWSLANLSIIEPSADTILTAERGQNVTFQWSLNLASNKNLSDMVLTTTPYISTDLIIKTDIWRQSINDLTNEGKGLFENRLTVSKPYFPNVRVVIKNANVKDSLKFKLSGTVAADNTTINFSSTITLDIKGDPYFLDDPFQPIYQEKYLSKPLYEVYIAGNHPPNLQYTFDGEAKKAKRGLQRSGLVYHYLYQIELPILTAKHCGEELSIIVTNSLKGDPFTGITPMLQAKTTIVLEDLPLSTTTLSWIYNGKGHNITWEKVKSGHCKIEYYVEMRNSTSSLKKGPTDDTSMFITEMDGEALQVIIETVYQSPTGIQRSKSPVFNNLTITKATADNNITTPTTLTTTGTTKPTAAMTTKTETTKLTLTPSLNMTTSPQSTVTKALITTEKPTTSSKLPSTQHTTAVSSTIAKGTSNTTEATRSTTFKVTTSVLHATKTPVAVTPFNNTIILKNVNDREKWLWFGGGSAAGIILVIVLILIIIWQHSKSKRRDHFEVGATINRTNPLHHHSIAFEDRIFGRSTVYPRQISPLHGLYEESNDRPVHGERDQPNYDYLELNEGALANTGESLESNGSNMQEDGQSVAAEGEDDGNQIKASEGEEDDSQSATTEGEDDGSQIEASEGDGGDSQSAATERGHGNQSSAVAEVEGEDKDKDNDGEGQSSARDFVSKDETQAETQQHKKKNAAQGRVSLP</sequence>
<evidence type="ECO:0000313" key="5">
    <source>
        <dbReference type="Proteomes" id="UP000594262"/>
    </source>
</evidence>
<feature type="chain" id="PRO_5029795259" description="Cnidarian restricted protein" evidence="3">
    <location>
        <begin position="19"/>
        <end position="706"/>
    </location>
</feature>
<feature type="compositionally biased region" description="Polar residues" evidence="1">
    <location>
        <begin position="640"/>
        <end position="656"/>
    </location>
</feature>
<keyword evidence="5" id="KW-1185">Reference proteome</keyword>
<evidence type="ECO:0000313" key="4">
    <source>
        <dbReference type="EnsemblMetazoa" id="CLYHEMP018184.1"/>
    </source>
</evidence>
<evidence type="ECO:0000256" key="2">
    <source>
        <dbReference type="SAM" id="Phobius"/>
    </source>
</evidence>
<feature type="signal peptide" evidence="3">
    <location>
        <begin position="1"/>
        <end position="18"/>
    </location>
</feature>
<feature type="region of interest" description="Disordered" evidence="1">
    <location>
        <begin position="402"/>
        <end position="429"/>
    </location>
</feature>
<feature type="compositionally biased region" description="Acidic residues" evidence="1">
    <location>
        <begin position="612"/>
        <end position="638"/>
    </location>
</feature>
<keyword evidence="2" id="KW-0812">Transmembrane</keyword>
<reference evidence="4" key="1">
    <citation type="submission" date="2021-01" db="UniProtKB">
        <authorList>
            <consortium name="EnsemblMetazoa"/>
        </authorList>
    </citation>
    <scope>IDENTIFICATION</scope>
</reference>
<keyword evidence="2" id="KW-0472">Membrane</keyword>
<dbReference type="Proteomes" id="UP000594262">
    <property type="component" value="Unplaced"/>
</dbReference>
<feature type="transmembrane region" description="Helical" evidence="2">
    <location>
        <begin position="473"/>
        <end position="496"/>
    </location>
</feature>
<evidence type="ECO:0000256" key="1">
    <source>
        <dbReference type="SAM" id="MobiDB-lite"/>
    </source>
</evidence>
<feature type="compositionally biased region" description="Polar residues" evidence="1">
    <location>
        <begin position="402"/>
        <end position="426"/>
    </location>
</feature>
<protein>
    <recommendedName>
        <fullName evidence="6">Cnidarian restricted protein</fullName>
    </recommendedName>
</protein>
<proteinExistence type="predicted"/>
<name>A0A7M6DNJ2_9CNID</name>